<feature type="region of interest" description="Disordered" evidence="1">
    <location>
        <begin position="55"/>
        <end position="81"/>
    </location>
</feature>
<protein>
    <submittedName>
        <fullName evidence="2">Uncharacterized protein</fullName>
    </submittedName>
</protein>
<organism evidence="2">
    <name type="scientific">bioreactor metagenome</name>
    <dbReference type="NCBI Taxonomy" id="1076179"/>
    <lineage>
        <taxon>unclassified sequences</taxon>
        <taxon>metagenomes</taxon>
        <taxon>ecological metagenomes</taxon>
    </lineage>
</organism>
<reference evidence="2" key="1">
    <citation type="submission" date="2019-08" db="EMBL/GenBank/DDBJ databases">
        <authorList>
            <person name="Kucharzyk K."/>
            <person name="Murdoch R.W."/>
            <person name="Higgins S."/>
            <person name="Loffler F."/>
        </authorList>
    </citation>
    <scope>NUCLEOTIDE SEQUENCE</scope>
</reference>
<accession>A0A645F259</accession>
<dbReference type="EMBL" id="VSSQ01054451">
    <property type="protein sequence ID" value="MPN08408.1"/>
    <property type="molecule type" value="Genomic_DNA"/>
</dbReference>
<evidence type="ECO:0000313" key="2">
    <source>
        <dbReference type="EMBL" id="MPN08408.1"/>
    </source>
</evidence>
<gene>
    <name evidence="2" type="ORF">SDC9_155690</name>
</gene>
<proteinExistence type="predicted"/>
<comment type="caution">
    <text evidence="2">The sequence shown here is derived from an EMBL/GenBank/DDBJ whole genome shotgun (WGS) entry which is preliminary data.</text>
</comment>
<dbReference type="AlphaFoldDB" id="A0A645F259"/>
<sequence length="81" mass="8860">MDDVIVRGAPQHQTENLKKLLIHIVHHQLQVMAGGKPLLLGHVGGHVLINAEAHDGGKQDRYGKAEDEHAELDAVKHSLHS</sequence>
<evidence type="ECO:0000256" key="1">
    <source>
        <dbReference type="SAM" id="MobiDB-lite"/>
    </source>
</evidence>
<name>A0A645F259_9ZZZZ</name>